<dbReference type="Proteomes" id="UP001476798">
    <property type="component" value="Unassembled WGS sequence"/>
</dbReference>
<gene>
    <name evidence="1" type="ORF">GOODEAATRI_014670</name>
</gene>
<reference evidence="1 2" key="1">
    <citation type="submission" date="2021-06" db="EMBL/GenBank/DDBJ databases">
        <authorList>
            <person name="Palmer J.M."/>
        </authorList>
    </citation>
    <scope>NUCLEOTIDE SEQUENCE [LARGE SCALE GENOMIC DNA]</scope>
    <source>
        <strain evidence="1 2">GA_2019</strain>
        <tissue evidence="1">Muscle</tissue>
    </source>
</reference>
<accession>A0ABV0NCZ4</accession>
<evidence type="ECO:0000313" key="2">
    <source>
        <dbReference type="Proteomes" id="UP001476798"/>
    </source>
</evidence>
<organism evidence="1 2">
    <name type="scientific">Goodea atripinnis</name>
    <dbReference type="NCBI Taxonomy" id="208336"/>
    <lineage>
        <taxon>Eukaryota</taxon>
        <taxon>Metazoa</taxon>
        <taxon>Chordata</taxon>
        <taxon>Craniata</taxon>
        <taxon>Vertebrata</taxon>
        <taxon>Euteleostomi</taxon>
        <taxon>Actinopterygii</taxon>
        <taxon>Neopterygii</taxon>
        <taxon>Teleostei</taxon>
        <taxon>Neoteleostei</taxon>
        <taxon>Acanthomorphata</taxon>
        <taxon>Ovalentaria</taxon>
        <taxon>Atherinomorphae</taxon>
        <taxon>Cyprinodontiformes</taxon>
        <taxon>Goodeidae</taxon>
        <taxon>Goodea</taxon>
    </lineage>
</organism>
<name>A0ABV0NCZ4_9TELE</name>
<comment type="caution">
    <text evidence="1">The sequence shown here is derived from an EMBL/GenBank/DDBJ whole genome shotgun (WGS) entry which is preliminary data.</text>
</comment>
<proteinExistence type="predicted"/>
<dbReference type="EMBL" id="JAHRIO010031031">
    <property type="protein sequence ID" value="MEQ2168463.1"/>
    <property type="molecule type" value="Genomic_DNA"/>
</dbReference>
<protein>
    <submittedName>
        <fullName evidence="1">Uncharacterized protein</fullName>
    </submittedName>
</protein>
<evidence type="ECO:0000313" key="1">
    <source>
        <dbReference type="EMBL" id="MEQ2168463.1"/>
    </source>
</evidence>
<sequence length="162" mass="18250">MAYLFATLLSKLDSTIVKGLVERGFLSVLVSGKVFTLEVRATVKDASLEKVEREREFQLCRETELKKLEAEMAIRIQELELQKGSVSLSPGIQVPMSSTFDGCLVGETLSDPCSSHWSSELLPGLKKKMWKLGALEQWRILQSGQKAANIFLEERYHSDRTE</sequence>
<keyword evidence="2" id="KW-1185">Reference proteome</keyword>